<dbReference type="RefSeq" id="WP_186946828.1">
    <property type="nucleotide sequence ID" value="NZ_JACOGF010000004.1"/>
</dbReference>
<dbReference type="Proteomes" id="UP000650424">
    <property type="component" value="Unassembled WGS sequence"/>
</dbReference>
<dbReference type="GO" id="GO:0004519">
    <property type="term" value="F:endonuclease activity"/>
    <property type="evidence" value="ECO:0007669"/>
    <property type="project" value="UniProtKB-KW"/>
</dbReference>
<reference evidence="2 3" key="1">
    <citation type="submission" date="2020-08" db="EMBL/GenBank/DDBJ databases">
        <title>Novel species isolated from subtropical streams in China.</title>
        <authorList>
            <person name="Lu H."/>
        </authorList>
    </citation>
    <scope>NUCLEOTIDE SEQUENCE [LARGE SCALE GENOMIC DNA]</scope>
    <source>
        <strain evidence="2 3">CY18W</strain>
    </source>
</reference>
<feature type="domain" description="DUF559" evidence="1">
    <location>
        <begin position="10"/>
        <end position="113"/>
    </location>
</feature>
<accession>A0ABR6ZNY0</accession>
<dbReference type="SUPFAM" id="SSF52980">
    <property type="entry name" value="Restriction endonuclease-like"/>
    <property type="match status" value="1"/>
</dbReference>
<gene>
    <name evidence="2" type="ORF">H8L32_08805</name>
</gene>
<dbReference type="CDD" id="cd01038">
    <property type="entry name" value="Endonuclease_DUF559"/>
    <property type="match status" value="1"/>
</dbReference>
<sequence length="121" mass="14192">MKNAANETLIKTAKILRKNMTDAEKKLWQGLRGEQLGVKFRRQYPFQHFVLDFVCLEKLLVIEVDGGQHVEAQAYDMHRTEVLKKAGFTVLRFWNNQVLSETNAVMEEIWRRVNQENPETS</sequence>
<evidence type="ECO:0000259" key="1">
    <source>
        <dbReference type="Pfam" id="PF04480"/>
    </source>
</evidence>
<proteinExistence type="predicted"/>
<dbReference type="InterPro" id="IPR007569">
    <property type="entry name" value="DUF559"/>
</dbReference>
<dbReference type="PANTHER" id="PTHR38590:SF1">
    <property type="entry name" value="BLL0828 PROTEIN"/>
    <property type="match status" value="1"/>
</dbReference>
<name>A0ABR6ZNY0_9BURK</name>
<protein>
    <submittedName>
        <fullName evidence="2">Endonuclease domain-containing protein</fullName>
    </submittedName>
</protein>
<keyword evidence="3" id="KW-1185">Reference proteome</keyword>
<dbReference type="PANTHER" id="PTHR38590">
    <property type="entry name" value="BLL0828 PROTEIN"/>
    <property type="match status" value="1"/>
</dbReference>
<dbReference type="Pfam" id="PF04480">
    <property type="entry name" value="DUF559"/>
    <property type="match status" value="1"/>
</dbReference>
<keyword evidence="2" id="KW-0255">Endonuclease</keyword>
<comment type="caution">
    <text evidence="2">The sequence shown here is derived from an EMBL/GenBank/DDBJ whole genome shotgun (WGS) entry which is preliminary data.</text>
</comment>
<keyword evidence="2" id="KW-0378">Hydrolase</keyword>
<dbReference type="EMBL" id="JACOGF010000004">
    <property type="protein sequence ID" value="MBC3917568.1"/>
    <property type="molecule type" value="Genomic_DNA"/>
</dbReference>
<organism evidence="2 3">
    <name type="scientific">Undibacterium hunanense</name>
    <dbReference type="NCBI Taxonomy" id="2762292"/>
    <lineage>
        <taxon>Bacteria</taxon>
        <taxon>Pseudomonadati</taxon>
        <taxon>Pseudomonadota</taxon>
        <taxon>Betaproteobacteria</taxon>
        <taxon>Burkholderiales</taxon>
        <taxon>Oxalobacteraceae</taxon>
        <taxon>Undibacterium</taxon>
    </lineage>
</organism>
<evidence type="ECO:0000313" key="2">
    <source>
        <dbReference type="EMBL" id="MBC3917568.1"/>
    </source>
</evidence>
<evidence type="ECO:0000313" key="3">
    <source>
        <dbReference type="Proteomes" id="UP000650424"/>
    </source>
</evidence>
<dbReference type="InterPro" id="IPR047216">
    <property type="entry name" value="Endonuclease_DUF559_bact"/>
</dbReference>
<dbReference type="Gene3D" id="3.40.960.10">
    <property type="entry name" value="VSR Endonuclease"/>
    <property type="match status" value="1"/>
</dbReference>
<keyword evidence="2" id="KW-0540">Nuclease</keyword>
<dbReference type="InterPro" id="IPR011335">
    <property type="entry name" value="Restrct_endonuc-II-like"/>
</dbReference>